<organism evidence="2">
    <name type="scientific">Tolypothrix bouteillei VB521301</name>
    <dbReference type="NCBI Taxonomy" id="1479485"/>
    <lineage>
        <taxon>Bacteria</taxon>
        <taxon>Bacillati</taxon>
        <taxon>Cyanobacteriota</taxon>
        <taxon>Cyanophyceae</taxon>
        <taxon>Nostocales</taxon>
        <taxon>Tolypothrichaceae</taxon>
        <taxon>Tolypothrix</taxon>
    </lineage>
</organism>
<accession>A0A0C1N037</accession>
<dbReference type="REBASE" id="107731">
    <property type="entry name" value="Tbo1301ORF243860P"/>
</dbReference>
<evidence type="ECO:0000313" key="1">
    <source>
        <dbReference type="EMBL" id="KAF3888557.1"/>
    </source>
</evidence>
<evidence type="ECO:0000313" key="2">
    <source>
        <dbReference type="EMBL" id="KIE07907.1"/>
    </source>
</evidence>
<sequence>MKIVQEVSLMSRGSFEKSQQWVTIQNEIRSAIQLIVWPPGTSNFTINPTPHGNGVKPIKNACMAFLKETFGWQLETKITYATKSPGRVDATKALNGHLFALEWETGNISSSHRAVNKLVLGLLRGVFLGSALVLPSRKLYPYLTDRVGNYEELEPYFDVWRSVNINEGFLAIFVVEHDAQDSNVARITKGTDGRALI</sequence>
<reference evidence="2" key="1">
    <citation type="journal article" date="2015" name="Genome Announc.">
        <title>Draft Genome Sequence of Tolypothrix boutellei Strain VB521301.</title>
        <authorList>
            <person name="Chandrababunaidu M.M."/>
            <person name="Singh D."/>
            <person name="Sen D."/>
            <person name="Bhan S."/>
            <person name="Das S."/>
            <person name="Gupta A."/>
            <person name="Adhikary S.P."/>
            <person name="Tripathy S."/>
        </authorList>
    </citation>
    <scope>NUCLEOTIDE SEQUENCE</scope>
    <source>
        <strain evidence="2">VB521301</strain>
    </source>
</reference>
<dbReference type="SUPFAM" id="SSF52980">
    <property type="entry name" value="Restriction endonuclease-like"/>
    <property type="match status" value="1"/>
</dbReference>
<protein>
    <submittedName>
        <fullName evidence="1 2">Restriction endonuclease</fullName>
    </submittedName>
</protein>
<dbReference type="GO" id="GO:0003677">
    <property type="term" value="F:DNA binding"/>
    <property type="evidence" value="ECO:0007669"/>
    <property type="project" value="InterPro"/>
</dbReference>
<gene>
    <name evidence="2" type="ORF">DA73_0243855</name>
    <name evidence="1" type="ORF">DA73_0400026085</name>
</gene>
<comment type="caution">
    <text evidence="2">The sequence shown here is derived from an EMBL/GenBank/DDBJ whole genome shotgun (WGS) entry which is preliminary data.</text>
</comment>
<dbReference type="EMBL" id="JHEG04000001">
    <property type="protein sequence ID" value="KAF3888557.1"/>
    <property type="molecule type" value="Genomic_DNA"/>
</dbReference>
<dbReference type="AlphaFoldDB" id="A0A0C1N037"/>
<dbReference type="CDD" id="cd00942">
    <property type="entry name" value="BamHI-like"/>
    <property type="match status" value="1"/>
</dbReference>
<dbReference type="Proteomes" id="UP000029738">
    <property type="component" value="Unassembled WGS sequence"/>
</dbReference>
<proteinExistence type="predicted"/>
<dbReference type="GO" id="GO:0000287">
    <property type="term" value="F:magnesium ion binding"/>
    <property type="evidence" value="ECO:0007669"/>
    <property type="project" value="InterPro"/>
</dbReference>
<dbReference type="Pfam" id="PF02923">
    <property type="entry name" value="BamHI"/>
    <property type="match status" value="1"/>
</dbReference>
<dbReference type="GO" id="GO:0009307">
    <property type="term" value="P:DNA restriction-modification system"/>
    <property type="evidence" value="ECO:0007669"/>
    <property type="project" value="InterPro"/>
</dbReference>
<dbReference type="RefSeq" id="WP_038083624.1">
    <property type="nucleotide sequence ID" value="NZ_JHEG04000001.1"/>
</dbReference>
<name>A0A0C1N037_9CYAN</name>
<dbReference type="OrthoDB" id="571572at2"/>
<keyword evidence="2" id="KW-0255">Endonuclease</keyword>
<evidence type="ECO:0000313" key="3">
    <source>
        <dbReference type="Proteomes" id="UP000029738"/>
    </source>
</evidence>
<dbReference type="InterPro" id="IPR011335">
    <property type="entry name" value="Restrct_endonuc-II-like"/>
</dbReference>
<dbReference type="Gene3D" id="3.40.91.20">
    <property type="match status" value="1"/>
</dbReference>
<reference evidence="1" key="2">
    <citation type="submission" date="2019-11" db="EMBL/GenBank/DDBJ databases">
        <title>Improved Assembly of Tolypothrix boutellei genome.</title>
        <authorList>
            <person name="Sarangi A.N."/>
            <person name="Mukherjee M."/>
            <person name="Ghosh S."/>
            <person name="Singh D."/>
            <person name="Das A."/>
            <person name="Kant S."/>
            <person name="Prusty A."/>
            <person name="Tripathy S."/>
        </authorList>
    </citation>
    <scope>NUCLEOTIDE SEQUENCE</scope>
    <source>
        <strain evidence="1">VB521301</strain>
    </source>
</reference>
<dbReference type="EMBL" id="JHEG02000059">
    <property type="protein sequence ID" value="KIE07907.1"/>
    <property type="molecule type" value="Genomic_DNA"/>
</dbReference>
<keyword evidence="3" id="KW-1185">Reference proteome</keyword>
<keyword evidence="2" id="KW-0378">Hydrolase</keyword>
<dbReference type="GO" id="GO:0009036">
    <property type="term" value="F:type II site-specific deoxyribonuclease activity"/>
    <property type="evidence" value="ECO:0007669"/>
    <property type="project" value="InterPro"/>
</dbReference>
<dbReference type="InterPro" id="IPR004194">
    <property type="entry name" value="Restrct_endonuc_II_BamHI"/>
</dbReference>
<dbReference type="InterPro" id="IPR011338">
    <property type="entry name" value="BamHI/BglII/BstY"/>
</dbReference>
<keyword evidence="2" id="KW-0540">Nuclease</keyword>